<gene>
    <name evidence="1" type="ORF">AGERDE_LOCUS11868</name>
</gene>
<name>A0A9N9H6F8_9GLOM</name>
<evidence type="ECO:0000313" key="1">
    <source>
        <dbReference type="EMBL" id="CAG8662173.1"/>
    </source>
</evidence>
<comment type="caution">
    <text evidence="1">The sequence shown here is derived from an EMBL/GenBank/DDBJ whole genome shotgun (WGS) entry which is preliminary data.</text>
</comment>
<accession>A0A9N9H6F8</accession>
<dbReference type="Proteomes" id="UP000789831">
    <property type="component" value="Unassembled WGS sequence"/>
</dbReference>
<dbReference type="AlphaFoldDB" id="A0A9N9H6F8"/>
<organism evidence="1 2">
    <name type="scientific">Ambispora gerdemannii</name>
    <dbReference type="NCBI Taxonomy" id="144530"/>
    <lineage>
        <taxon>Eukaryota</taxon>
        <taxon>Fungi</taxon>
        <taxon>Fungi incertae sedis</taxon>
        <taxon>Mucoromycota</taxon>
        <taxon>Glomeromycotina</taxon>
        <taxon>Glomeromycetes</taxon>
        <taxon>Archaeosporales</taxon>
        <taxon>Ambisporaceae</taxon>
        <taxon>Ambispora</taxon>
    </lineage>
</organism>
<sequence length="102" mass="11393">MPQEAQIQSGLGLRPHLRSNKKIAIPQSKTHDSEHHFFVQCIIAGSFFARFRIADKFSQDGCYAVDDSRYEFASGDFVGADNKALCIILKISSVTAFHIQSM</sequence>
<reference evidence="1" key="1">
    <citation type="submission" date="2021-06" db="EMBL/GenBank/DDBJ databases">
        <authorList>
            <person name="Kallberg Y."/>
            <person name="Tangrot J."/>
            <person name="Rosling A."/>
        </authorList>
    </citation>
    <scope>NUCLEOTIDE SEQUENCE</scope>
    <source>
        <strain evidence="1">MT106</strain>
    </source>
</reference>
<dbReference type="EMBL" id="CAJVPL010006049">
    <property type="protein sequence ID" value="CAG8662173.1"/>
    <property type="molecule type" value="Genomic_DNA"/>
</dbReference>
<protein>
    <submittedName>
        <fullName evidence="1">2424_t:CDS:1</fullName>
    </submittedName>
</protein>
<evidence type="ECO:0000313" key="2">
    <source>
        <dbReference type="Proteomes" id="UP000789831"/>
    </source>
</evidence>
<keyword evidence="2" id="KW-1185">Reference proteome</keyword>
<proteinExistence type="predicted"/>